<gene>
    <name evidence="13" type="primary">ccmD</name>
    <name evidence="13" type="ORF">AACH06_05055</name>
</gene>
<keyword evidence="11 12" id="KW-0472">Membrane</keyword>
<keyword evidence="6 12" id="KW-1003">Cell membrane</keyword>
<evidence type="ECO:0000256" key="9">
    <source>
        <dbReference type="ARBA" id="ARBA00022748"/>
    </source>
</evidence>
<comment type="caution">
    <text evidence="13">The sequence shown here is derived from an EMBL/GenBank/DDBJ whole genome shotgun (WGS) entry which is preliminary data.</text>
</comment>
<evidence type="ECO:0000313" key="14">
    <source>
        <dbReference type="Proteomes" id="UP001371218"/>
    </source>
</evidence>
<evidence type="ECO:0000256" key="2">
    <source>
        <dbReference type="ARBA" id="ARBA00004377"/>
    </source>
</evidence>
<sequence length="55" mass="6222">MEQFSRLLTLDGHGIFVWGAWLPCLALLGIEAWLVRSRVARARRAAAERKAEEAE</sequence>
<keyword evidence="9 12" id="KW-0201">Cytochrome c-type biogenesis</keyword>
<keyword evidence="8 12" id="KW-0812">Transmembrane</keyword>
<evidence type="ECO:0000256" key="12">
    <source>
        <dbReference type="RuleBase" id="RU363101"/>
    </source>
</evidence>
<accession>A0ABU9BKA1</accession>
<dbReference type="InterPro" id="IPR007078">
    <property type="entry name" value="Haem_export_protD_CcmD"/>
</dbReference>
<keyword evidence="14" id="KW-1185">Reference proteome</keyword>
<evidence type="ECO:0000256" key="7">
    <source>
        <dbReference type="ARBA" id="ARBA00022519"/>
    </source>
</evidence>
<keyword evidence="7 12" id="KW-0997">Cell inner membrane</keyword>
<name>A0ABU9BKA1_9BURK</name>
<evidence type="ECO:0000256" key="8">
    <source>
        <dbReference type="ARBA" id="ARBA00022692"/>
    </source>
</evidence>
<evidence type="ECO:0000256" key="11">
    <source>
        <dbReference type="ARBA" id="ARBA00023136"/>
    </source>
</evidence>
<proteinExistence type="inferred from homology"/>
<evidence type="ECO:0000256" key="4">
    <source>
        <dbReference type="ARBA" id="ARBA00016461"/>
    </source>
</evidence>
<reference evidence="13 14" key="1">
    <citation type="submission" date="2024-04" db="EMBL/GenBank/DDBJ databases">
        <title>Novel species of the genus Ideonella isolated from streams.</title>
        <authorList>
            <person name="Lu H."/>
        </authorList>
    </citation>
    <scope>NUCLEOTIDE SEQUENCE [LARGE SCALE GENOMIC DNA]</scope>
    <source>
        <strain evidence="13 14">DXS29W</strain>
    </source>
</reference>
<comment type="subcellular location">
    <subcellularLocation>
        <location evidence="2 12">Cell inner membrane</location>
        <topology evidence="2 12">Single-pass membrane protein</topology>
    </subcellularLocation>
</comment>
<dbReference type="RefSeq" id="WP_341424533.1">
    <property type="nucleotide sequence ID" value="NZ_JBBUTG010000002.1"/>
</dbReference>
<evidence type="ECO:0000256" key="5">
    <source>
        <dbReference type="ARBA" id="ARBA00022448"/>
    </source>
</evidence>
<dbReference type="Proteomes" id="UP001371218">
    <property type="component" value="Unassembled WGS sequence"/>
</dbReference>
<comment type="function">
    <text evidence="1 12">Required for the export of heme to the periplasm for the biogenesis of c-type cytochromes.</text>
</comment>
<protein>
    <recommendedName>
        <fullName evidence="4 12">Heme exporter protein D</fullName>
    </recommendedName>
</protein>
<organism evidence="13 14">
    <name type="scientific">Ideonella lacteola</name>
    <dbReference type="NCBI Taxonomy" id="2984193"/>
    <lineage>
        <taxon>Bacteria</taxon>
        <taxon>Pseudomonadati</taxon>
        <taxon>Pseudomonadota</taxon>
        <taxon>Betaproteobacteria</taxon>
        <taxon>Burkholderiales</taxon>
        <taxon>Sphaerotilaceae</taxon>
        <taxon>Ideonella</taxon>
    </lineage>
</organism>
<dbReference type="EMBL" id="JBBUTG010000002">
    <property type="protein sequence ID" value="MEK8030184.1"/>
    <property type="molecule type" value="Genomic_DNA"/>
</dbReference>
<dbReference type="NCBIfam" id="TIGR03141">
    <property type="entry name" value="cytochro_ccmD"/>
    <property type="match status" value="1"/>
</dbReference>
<evidence type="ECO:0000256" key="3">
    <source>
        <dbReference type="ARBA" id="ARBA00008741"/>
    </source>
</evidence>
<evidence type="ECO:0000313" key="13">
    <source>
        <dbReference type="EMBL" id="MEK8030184.1"/>
    </source>
</evidence>
<evidence type="ECO:0000256" key="6">
    <source>
        <dbReference type="ARBA" id="ARBA00022475"/>
    </source>
</evidence>
<keyword evidence="5 12" id="KW-0813">Transport</keyword>
<evidence type="ECO:0000256" key="10">
    <source>
        <dbReference type="ARBA" id="ARBA00022989"/>
    </source>
</evidence>
<evidence type="ECO:0000256" key="1">
    <source>
        <dbReference type="ARBA" id="ARBA00002442"/>
    </source>
</evidence>
<comment type="similarity">
    <text evidence="3 12">Belongs to the CcmD/CycX/HelD family.</text>
</comment>
<keyword evidence="10 12" id="KW-1133">Transmembrane helix</keyword>
<feature type="transmembrane region" description="Helical" evidence="12">
    <location>
        <begin position="15"/>
        <end position="35"/>
    </location>
</feature>
<dbReference type="Pfam" id="PF04995">
    <property type="entry name" value="CcmD"/>
    <property type="match status" value="1"/>
</dbReference>